<dbReference type="Pfam" id="PF03734">
    <property type="entry name" value="YkuD"/>
    <property type="match status" value="1"/>
</dbReference>
<evidence type="ECO:0000256" key="5">
    <source>
        <dbReference type="ARBA" id="ARBA00023316"/>
    </source>
</evidence>
<dbReference type="GO" id="GO:0008360">
    <property type="term" value="P:regulation of cell shape"/>
    <property type="evidence" value="ECO:0007669"/>
    <property type="project" value="UniProtKB-UniRule"/>
</dbReference>
<evidence type="ECO:0000256" key="4">
    <source>
        <dbReference type="ARBA" id="ARBA00022984"/>
    </source>
</evidence>
<dbReference type="PANTHER" id="PTHR38589:SF1">
    <property type="entry name" value="BLR0621 PROTEIN"/>
    <property type="match status" value="1"/>
</dbReference>
<comment type="pathway">
    <text evidence="1 6">Cell wall biogenesis; peptidoglycan biosynthesis.</text>
</comment>
<feature type="active site" description="Nucleophile" evidence="6">
    <location>
        <position position="200"/>
    </location>
</feature>
<sequence length="226" mass="26763">MVKKRWMAIVLMAVLIWNMAGTNLETRTAYAASKQTIWQKKFSQYRYNKSVNQLIFVKYKKKSKATVYMYQKRDHKWKRILKCKGYVGKKGIHKKREGDLKTPSGTFGFTGAFGIKKNPGAKMNYTRVNKYLYWCGDKKYYNRLIDVRKKKHRCRGEHLIDYKPHYYYGMFLNYNPKHKYKKGSAIFLHCKGKKPYTAGCIAVSRKNMKKIIKNAESGARICIYRK</sequence>
<evidence type="ECO:0000256" key="7">
    <source>
        <dbReference type="SAM" id="SignalP"/>
    </source>
</evidence>
<accession>A0A6N2U8F2</accession>
<dbReference type="GO" id="GO:0016740">
    <property type="term" value="F:transferase activity"/>
    <property type="evidence" value="ECO:0007669"/>
    <property type="project" value="UniProtKB-KW"/>
</dbReference>
<feature type="domain" description="L,D-TPase catalytic" evidence="8">
    <location>
        <begin position="56"/>
        <end position="224"/>
    </location>
</feature>
<keyword evidence="7" id="KW-0732">Signal</keyword>
<organism evidence="9">
    <name type="scientific">Anaerostipes caccae</name>
    <dbReference type="NCBI Taxonomy" id="105841"/>
    <lineage>
        <taxon>Bacteria</taxon>
        <taxon>Bacillati</taxon>
        <taxon>Bacillota</taxon>
        <taxon>Clostridia</taxon>
        <taxon>Lachnospirales</taxon>
        <taxon>Lachnospiraceae</taxon>
        <taxon>Anaerostipes</taxon>
    </lineage>
</organism>
<dbReference type="UniPathway" id="UPA00219"/>
<evidence type="ECO:0000259" key="8">
    <source>
        <dbReference type="PROSITE" id="PS52029"/>
    </source>
</evidence>
<proteinExistence type="predicted"/>
<dbReference type="PROSITE" id="PS52029">
    <property type="entry name" value="LD_TPASE"/>
    <property type="match status" value="1"/>
</dbReference>
<reference evidence="9" key="1">
    <citation type="submission" date="2019-11" db="EMBL/GenBank/DDBJ databases">
        <authorList>
            <person name="Feng L."/>
        </authorList>
    </citation>
    <scope>NUCLEOTIDE SEQUENCE</scope>
    <source>
        <strain evidence="9">AcaccaeLFYP115</strain>
    </source>
</reference>
<keyword evidence="2" id="KW-0808">Transferase</keyword>
<feature type="active site" description="Proton donor/acceptor" evidence="6">
    <location>
        <position position="189"/>
    </location>
</feature>
<evidence type="ECO:0000256" key="3">
    <source>
        <dbReference type="ARBA" id="ARBA00022960"/>
    </source>
</evidence>
<dbReference type="EMBL" id="CACRSQ010000003">
    <property type="protein sequence ID" value="VYT12711.1"/>
    <property type="molecule type" value="Genomic_DNA"/>
</dbReference>
<feature type="signal peptide" evidence="7">
    <location>
        <begin position="1"/>
        <end position="20"/>
    </location>
</feature>
<keyword evidence="3 6" id="KW-0133">Cell shape</keyword>
<evidence type="ECO:0000256" key="2">
    <source>
        <dbReference type="ARBA" id="ARBA00022679"/>
    </source>
</evidence>
<dbReference type="GO" id="GO:0009252">
    <property type="term" value="P:peptidoglycan biosynthetic process"/>
    <property type="evidence" value="ECO:0007669"/>
    <property type="project" value="UniProtKB-UniPathway"/>
</dbReference>
<name>A0A6N2U8F2_9FIRM</name>
<dbReference type="AlphaFoldDB" id="A0A6N2U8F2"/>
<evidence type="ECO:0000256" key="1">
    <source>
        <dbReference type="ARBA" id="ARBA00004752"/>
    </source>
</evidence>
<dbReference type="SUPFAM" id="SSF141523">
    <property type="entry name" value="L,D-transpeptidase catalytic domain-like"/>
    <property type="match status" value="1"/>
</dbReference>
<evidence type="ECO:0000256" key="6">
    <source>
        <dbReference type="PROSITE-ProRule" id="PRU01373"/>
    </source>
</evidence>
<protein>
    <submittedName>
        <fullName evidence="9">L,D-transpeptidase catalytic domain</fullName>
    </submittedName>
</protein>
<feature type="chain" id="PRO_5039518180" evidence="7">
    <location>
        <begin position="21"/>
        <end position="226"/>
    </location>
</feature>
<keyword evidence="4 6" id="KW-0573">Peptidoglycan synthesis</keyword>
<dbReference type="InterPro" id="IPR005490">
    <property type="entry name" value="LD_TPept_cat_dom"/>
</dbReference>
<dbReference type="InterPro" id="IPR038063">
    <property type="entry name" value="Transpep_catalytic_dom"/>
</dbReference>
<keyword evidence="5 6" id="KW-0961">Cell wall biogenesis/degradation</keyword>
<evidence type="ECO:0000313" key="9">
    <source>
        <dbReference type="EMBL" id="VYT12711.1"/>
    </source>
</evidence>
<gene>
    <name evidence="9" type="ORF">ACLFYP115_01752</name>
</gene>
<dbReference type="GO" id="GO:0071555">
    <property type="term" value="P:cell wall organization"/>
    <property type="evidence" value="ECO:0007669"/>
    <property type="project" value="UniProtKB-UniRule"/>
</dbReference>
<dbReference type="PANTHER" id="PTHR38589">
    <property type="entry name" value="BLR0621 PROTEIN"/>
    <property type="match status" value="1"/>
</dbReference>
<dbReference type="RefSeq" id="WP_006565434.1">
    <property type="nucleotide sequence ID" value="NZ_BAABZP010000001.1"/>
</dbReference>